<dbReference type="Gene3D" id="1.20.1280.50">
    <property type="match status" value="1"/>
</dbReference>
<dbReference type="EMBL" id="JAVFKY010000001">
    <property type="protein sequence ID" value="KAK5583662.1"/>
    <property type="molecule type" value="Genomic_DNA"/>
</dbReference>
<feature type="compositionally biased region" description="Low complexity" evidence="2">
    <location>
        <begin position="211"/>
        <end position="232"/>
    </location>
</feature>
<evidence type="ECO:0000313" key="4">
    <source>
        <dbReference type="EMBL" id="KAK5583662.1"/>
    </source>
</evidence>
<feature type="compositionally biased region" description="Low complexity" evidence="2">
    <location>
        <begin position="1507"/>
        <end position="1551"/>
    </location>
</feature>
<accession>A0AAN7U7F4</accession>
<dbReference type="Gene3D" id="1.20.58.740">
    <property type="match status" value="1"/>
</dbReference>
<dbReference type="PANTHER" id="PTHR45653">
    <property type="entry name" value="DEDICATOR OF CYTOKINESIS"/>
    <property type="match status" value="1"/>
</dbReference>
<feature type="region of interest" description="Disordered" evidence="2">
    <location>
        <begin position="615"/>
        <end position="679"/>
    </location>
</feature>
<feature type="compositionally biased region" description="Low complexity" evidence="2">
    <location>
        <begin position="1084"/>
        <end position="1104"/>
    </location>
</feature>
<organism evidence="4 5">
    <name type="scientific">Dictyostelium firmibasis</name>
    <dbReference type="NCBI Taxonomy" id="79012"/>
    <lineage>
        <taxon>Eukaryota</taxon>
        <taxon>Amoebozoa</taxon>
        <taxon>Evosea</taxon>
        <taxon>Eumycetozoa</taxon>
        <taxon>Dictyostelia</taxon>
        <taxon>Dictyosteliales</taxon>
        <taxon>Dictyosteliaceae</taxon>
        <taxon>Dictyostelium</taxon>
    </lineage>
</organism>
<dbReference type="SUPFAM" id="SSF81383">
    <property type="entry name" value="F-box domain"/>
    <property type="match status" value="1"/>
</dbReference>
<dbReference type="InterPro" id="IPR001810">
    <property type="entry name" value="F-box_dom"/>
</dbReference>
<evidence type="ECO:0000256" key="2">
    <source>
        <dbReference type="SAM" id="MobiDB-lite"/>
    </source>
</evidence>
<dbReference type="GO" id="GO:0005085">
    <property type="term" value="F:guanyl-nucleotide exchange factor activity"/>
    <property type="evidence" value="ECO:0007669"/>
    <property type="project" value="InterPro"/>
</dbReference>
<dbReference type="PANTHER" id="PTHR45653:SF8">
    <property type="entry name" value="DOCK FAMILY PROTEIN"/>
    <property type="match status" value="1"/>
</dbReference>
<dbReference type="GO" id="GO:0031267">
    <property type="term" value="F:small GTPase binding"/>
    <property type="evidence" value="ECO:0007669"/>
    <property type="project" value="TreeGrafter"/>
</dbReference>
<dbReference type="GO" id="GO:0007264">
    <property type="term" value="P:small GTPase-mediated signal transduction"/>
    <property type="evidence" value="ECO:0007669"/>
    <property type="project" value="InterPro"/>
</dbReference>
<dbReference type="GO" id="GO:0005737">
    <property type="term" value="C:cytoplasm"/>
    <property type="evidence" value="ECO:0007669"/>
    <property type="project" value="TreeGrafter"/>
</dbReference>
<feature type="compositionally biased region" description="Low complexity" evidence="2">
    <location>
        <begin position="1192"/>
        <end position="1319"/>
    </location>
</feature>
<evidence type="ECO:0000259" key="3">
    <source>
        <dbReference type="PROSITE" id="PS51651"/>
    </source>
</evidence>
<feature type="region of interest" description="Disordered" evidence="2">
    <location>
        <begin position="1077"/>
        <end position="1104"/>
    </location>
</feature>
<dbReference type="CDD" id="cd09917">
    <property type="entry name" value="F-box_SF"/>
    <property type="match status" value="1"/>
</dbReference>
<protein>
    <recommendedName>
        <fullName evidence="3">DOCKER domain-containing protein</fullName>
    </recommendedName>
</protein>
<dbReference type="InterPro" id="IPR027357">
    <property type="entry name" value="DOCKER_dom"/>
</dbReference>
<feature type="region of interest" description="Disordered" evidence="2">
    <location>
        <begin position="1"/>
        <end position="65"/>
    </location>
</feature>
<dbReference type="CDD" id="cd11684">
    <property type="entry name" value="DHR2_DOCK"/>
    <property type="match status" value="1"/>
</dbReference>
<keyword evidence="5" id="KW-1185">Reference proteome</keyword>
<dbReference type="Proteomes" id="UP001344447">
    <property type="component" value="Unassembled WGS sequence"/>
</dbReference>
<feature type="region of interest" description="Disordered" evidence="2">
    <location>
        <begin position="1564"/>
        <end position="1625"/>
    </location>
</feature>
<dbReference type="InterPro" id="IPR043162">
    <property type="entry name" value="DOCK_C_lobe_C"/>
</dbReference>
<comment type="caution">
    <text evidence="4">The sequence shown here is derived from an EMBL/GenBank/DDBJ whole genome shotgun (WGS) entry which is preliminary data.</text>
</comment>
<evidence type="ECO:0000256" key="1">
    <source>
        <dbReference type="PROSITE-ProRule" id="PRU00984"/>
    </source>
</evidence>
<feature type="region of interest" description="Disordered" evidence="2">
    <location>
        <begin position="1192"/>
        <end position="1551"/>
    </location>
</feature>
<dbReference type="InterPro" id="IPR036047">
    <property type="entry name" value="F-box-like_dom_sf"/>
</dbReference>
<feature type="domain" description="DOCKER" evidence="3">
    <location>
        <begin position="506"/>
        <end position="1034"/>
    </location>
</feature>
<gene>
    <name evidence="4" type="ORF">RB653_005260</name>
</gene>
<feature type="compositionally biased region" description="Low complexity" evidence="2">
    <location>
        <begin position="1589"/>
        <end position="1602"/>
    </location>
</feature>
<feature type="compositionally biased region" description="Acidic residues" evidence="2">
    <location>
        <begin position="74"/>
        <end position="88"/>
    </location>
</feature>
<dbReference type="Pfam" id="PF12937">
    <property type="entry name" value="F-box-like"/>
    <property type="match status" value="1"/>
</dbReference>
<name>A0AAN7U7F4_9MYCE</name>
<feature type="compositionally biased region" description="Polar residues" evidence="2">
    <location>
        <begin position="1566"/>
        <end position="1588"/>
    </location>
</feature>
<dbReference type="InterPro" id="IPR043161">
    <property type="entry name" value="DOCK_C_lobe_A"/>
</dbReference>
<dbReference type="InterPro" id="IPR046773">
    <property type="entry name" value="DOCKER_Lobe_C"/>
</dbReference>
<dbReference type="GO" id="GO:0005886">
    <property type="term" value="C:plasma membrane"/>
    <property type="evidence" value="ECO:0007669"/>
    <property type="project" value="TreeGrafter"/>
</dbReference>
<feature type="compositionally biased region" description="Low complexity" evidence="2">
    <location>
        <begin position="1476"/>
        <end position="1498"/>
    </location>
</feature>
<reference evidence="4 5" key="1">
    <citation type="submission" date="2023-11" db="EMBL/GenBank/DDBJ databases">
        <title>Dfirmibasis_genome.</title>
        <authorList>
            <person name="Edelbroek B."/>
            <person name="Kjellin J."/>
            <person name="Jerlstrom-Hultqvist J."/>
            <person name="Soderbom F."/>
        </authorList>
    </citation>
    <scope>NUCLEOTIDE SEQUENCE [LARGE SCALE GENOMIC DNA]</scope>
    <source>
        <strain evidence="4 5">TNS-C-14</strain>
    </source>
</reference>
<feature type="compositionally biased region" description="Low complexity" evidence="2">
    <location>
        <begin position="1398"/>
        <end position="1435"/>
    </location>
</feature>
<dbReference type="InterPro" id="IPR026791">
    <property type="entry name" value="DOCK"/>
</dbReference>
<feature type="region of interest" description="Disordered" evidence="2">
    <location>
        <begin position="74"/>
        <end position="93"/>
    </location>
</feature>
<dbReference type="PROSITE" id="PS51651">
    <property type="entry name" value="DOCKER"/>
    <property type="match status" value="1"/>
</dbReference>
<dbReference type="Gene3D" id="1.25.40.410">
    <property type="match status" value="1"/>
</dbReference>
<comment type="similarity">
    <text evidence="1">Belongs to the DOCK family.</text>
</comment>
<feature type="compositionally biased region" description="Low complexity" evidence="2">
    <location>
        <begin position="1331"/>
        <end position="1373"/>
    </location>
</feature>
<feature type="region of interest" description="Disordered" evidence="2">
    <location>
        <begin position="210"/>
        <end position="258"/>
    </location>
</feature>
<feature type="compositionally biased region" description="Low complexity" evidence="2">
    <location>
        <begin position="29"/>
        <end position="41"/>
    </location>
</feature>
<sequence>MIEINSNNKNMKNSNIGDEDDGGGGSKNSITSQSSTIVVSSYPHSPPNTPKVYYGNGSNNKKQRQHIQGEFDYYDEEEEETEEEEESDIATQNRLFLNPNYKQHQRSRSITVSGSPTPRNYNCTQNQRYSDDTVLLKSSNSISSTATTLSVGSYESPCQLLSSSSGSNNNGGIFSPISVTPTASPLNTPVSSHTLQSVTLTLSPFSIQKRSATTQLPSSTTTTTTTTSSTITDQHLLTPPATPQTPQQKVFSPPRRRNTCANLTNKLYSVYSPHKSPPTHQMDNNNQVIVNSPISLSLSSQKYLTNHHQHHQSVSLSDYLCNKTSTDSDDNNSNHDEDDKNNYLAVTAIKTTKNNSNNGMNLLNKIKSKLKEQQFKHYETIFSAYNESYRTMKEGGISVLNGEVLVCIFQHLDIKEICCLAQTCSWWRIVSEQNVLWLRKFNDRFQRPKTIIDRFSPNESWKELYIQHYFLDTSYMEFERLLSLFPVTVEYELDITILLSKVLNYLKHTECRSEYIDKLEHLKNIHLTFGNKIEAANCYIKHSELISWDSNQYFQQEFGYPRESHSDRKERILKAAIHLLFESKYWERCLILINQLRKKYKKELKKQNSIINLNNHYDNINDNNDNNNKNNNENNNSSSGSNNINDNNSSDNDNNNNNNIIGNNNNNNKNNNNNSNNNSINSSNNINNISNNISIKNLLVLKMIEISKLEHQCYQSIESKERFFEEYFFVEFRGKGSFPKSVDGKDFIFRGKELEKLGSFVSRLKNRYPGAQVIPKQQGVDLSQANGQFIHIRPCKPVLLPKELIGSSCNNSNSNNNNNNNNNNGINGYSNKTHYKTLKSYINNNSKVFFFSAPFKKSINNNNNSDSNNNEFLMLWTRDTYIISKSIFPSLIRNSMIGEIVEIEKNPLENAIVSLKRKNGELDKIFNQCKKSMQWNSHLTMSLNGVVDAVVAGGINMYRMFFQQSYLDSNPITHLDLLIKLKQLLLNQKSLLEFGLDIHSHLCPDNMKALQQNMELCFEKWKQTVNELIIPTTKQNSSLSSLNSENKDKEELTEIYDKHVKQLSRSHSDLESILKQLEENTSGSTCTTPTKQQPTSSTPSSPLSTINQIQNQLNQNQIEQLLKLQTERSKEREREKERKKEMESLALLASLELESSINENIFEMANNNTNRNSGRLTSNKPPIQIKSITTPIKQQPTQEQQQQILPIQPQRPSSSLSNSSSSIVSNTLSIPRPSSSLSNSSPCLSNSPPKLSLTKSSINPSPQKKPTSPKSQNKTISNKVSPSSTSSLSSSTSTITALKTTTSNTASSSTSKQTPTKSSNNYLKPPSTARPSTISRSFTTISTPPPTSKSSTTTTTTTTSTTTINKLNVTTPTKNRPVIGSNTTFVTPKKESLPIPITPVSTKKSSSSLPSSSVSSTTTTVSSSSHSSFTRPTQSTLARKLEVESKKSTTLRIKSKDRPTIIEPKTPQAKKQFIVPTTPTTSSSSSKKSIGPTTTSSSFKKSLYEISDSSPISPTMSTTSSSSLSSSSSYSSSTMSSSYSSRSSGGIKTSSLSSNSHMFGVGSGIQLKNGNSSKLSPSTFNPNMIQMKSSSPSPSTTSTTTTPSPPLSTINLNTNSIPSLDISKPIEKPQPIATKKRLSITDSIKSVVNLLNVDDTKKIKTSTFKSSSVSINTSVSSSFKPLQKKKI</sequence>
<evidence type="ECO:0000313" key="5">
    <source>
        <dbReference type="Proteomes" id="UP001344447"/>
    </source>
</evidence>
<proteinExistence type="inferred from homology"/>
<dbReference type="Pfam" id="PF20421">
    <property type="entry name" value="DHR-2_Lobe_C"/>
    <property type="match status" value="1"/>
</dbReference>
<feature type="compositionally biased region" description="Low complexity" evidence="2">
    <location>
        <begin position="1"/>
        <end position="15"/>
    </location>
</feature>